<reference evidence="2" key="1">
    <citation type="journal article" date="2019" name="Int. J. Syst. Evol. Microbiol.">
        <title>The Global Catalogue of Microorganisms (GCM) 10K type strain sequencing project: providing services to taxonomists for standard genome sequencing and annotation.</title>
        <authorList>
            <consortium name="The Broad Institute Genomics Platform"/>
            <consortium name="The Broad Institute Genome Sequencing Center for Infectious Disease"/>
            <person name="Wu L."/>
            <person name="Ma J."/>
        </authorList>
    </citation>
    <scope>NUCLEOTIDE SEQUENCE [LARGE SCALE GENOMIC DNA]</scope>
    <source>
        <strain evidence="2">JCM 17085</strain>
    </source>
</reference>
<dbReference type="Gene3D" id="3.30.530.20">
    <property type="match status" value="1"/>
</dbReference>
<dbReference type="InterPro" id="IPR023393">
    <property type="entry name" value="START-like_dom_sf"/>
</dbReference>
<keyword evidence="2" id="KW-1185">Reference proteome</keyword>
<dbReference type="Proteomes" id="UP001500841">
    <property type="component" value="Unassembled WGS sequence"/>
</dbReference>
<evidence type="ECO:0000313" key="2">
    <source>
        <dbReference type="Proteomes" id="UP001500841"/>
    </source>
</evidence>
<dbReference type="EMBL" id="BAABCV010000008">
    <property type="protein sequence ID" value="GAA4098862.1"/>
    <property type="molecule type" value="Genomic_DNA"/>
</dbReference>
<sequence>MTETMTSIRKELLVEASQETAFNVFTTKMGLWWPKSHHIGTAPMVKLSLENQLNGRWYSTHEDGSEVEIGYVLVWDPYNLLVLNWQINGDFKFDDQLTTRVEVQFIAESPTTTRVILQHHDLNKLGSGKTIQMMDEGWGMIFNLYKDLTNQLA</sequence>
<accession>A0ABP7WWW6</accession>
<proteinExistence type="predicted"/>
<dbReference type="SUPFAM" id="SSF55961">
    <property type="entry name" value="Bet v1-like"/>
    <property type="match status" value="1"/>
</dbReference>
<gene>
    <name evidence="1" type="ORF">GCM10022392_23580</name>
</gene>
<dbReference type="CDD" id="cd08891">
    <property type="entry name" value="SRPBCC_CalC"/>
    <property type="match status" value="1"/>
</dbReference>
<evidence type="ECO:0008006" key="3">
    <source>
        <dbReference type="Google" id="ProtNLM"/>
    </source>
</evidence>
<name>A0ABP7WWW6_9SPHI</name>
<protein>
    <recommendedName>
        <fullName evidence="3">Activator of Hsp90 ATPase-like protein</fullName>
    </recommendedName>
</protein>
<comment type="caution">
    <text evidence="1">The sequence shown here is derived from an EMBL/GenBank/DDBJ whole genome shotgun (WGS) entry which is preliminary data.</text>
</comment>
<organism evidence="1 2">
    <name type="scientific">Mucilaginibacter panaciglaebae</name>
    <dbReference type="NCBI Taxonomy" id="502331"/>
    <lineage>
        <taxon>Bacteria</taxon>
        <taxon>Pseudomonadati</taxon>
        <taxon>Bacteroidota</taxon>
        <taxon>Sphingobacteriia</taxon>
        <taxon>Sphingobacteriales</taxon>
        <taxon>Sphingobacteriaceae</taxon>
        <taxon>Mucilaginibacter</taxon>
    </lineage>
</organism>
<evidence type="ECO:0000313" key="1">
    <source>
        <dbReference type="EMBL" id="GAA4098862.1"/>
    </source>
</evidence>